<dbReference type="SUPFAM" id="SSF56219">
    <property type="entry name" value="DNase I-like"/>
    <property type="match status" value="1"/>
</dbReference>
<dbReference type="InterPro" id="IPR005135">
    <property type="entry name" value="Endo/exonuclease/phosphatase"/>
</dbReference>
<keyword evidence="1" id="KW-0812">Transmembrane</keyword>
<reference evidence="3 4" key="1">
    <citation type="submission" date="2019-12" db="EMBL/GenBank/DDBJ databases">
        <title>Complete Genome Sequence of a Quorum-Sensing Bacterium,Rhodobacteraceae bacterium C31, Isolated from a marine microalgae symbiotic bacteria.</title>
        <authorList>
            <person name="Zhang Y."/>
        </authorList>
    </citation>
    <scope>NUCLEOTIDE SEQUENCE [LARGE SCALE GENOMIC DNA]</scope>
    <source>
        <strain evidence="3 4">C31</strain>
    </source>
</reference>
<sequence>MVRVMDRLLKFVTVLTGLGLLAGLGGAWHPAGDSFAVFRVPLLVVIALAVIWTGWPGVLRWPLAALAIAGLAHHAIRALPGPIGDYDLLLYQQNLLTDRQEDADWLAAVAAADPDILTLQEVGNRNLPLLKALEAAYPTQLHCPLGAWLGEAVLSRFPEVPGGRICSARDGVAALQVKTPEGPLWVVSLHVSWPWPHPQMAQLDEILPEISRLGGPMVIAGDFNMVAWGHAVQKVAAATGTRRVGRHAQTFTLPFGLPIGIDHVLATPGIGRGIRVMPGHGSDHRGVLGFLRLARAR</sequence>
<keyword evidence="3" id="KW-0255">Endonuclease</keyword>
<name>A0ABX7F6F4_9RHOB</name>
<evidence type="ECO:0000313" key="4">
    <source>
        <dbReference type="Proteomes" id="UP000596387"/>
    </source>
</evidence>
<proteinExistence type="predicted"/>
<dbReference type="Gene3D" id="3.60.10.10">
    <property type="entry name" value="Endonuclease/exonuclease/phosphatase"/>
    <property type="match status" value="1"/>
</dbReference>
<keyword evidence="1" id="KW-1133">Transmembrane helix</keyword>
<dbReference type="Proteomes" id="UP000596387">
    <property type="component" value="Chromosome"/>
</dbReference>
<dbReference type="GO" id="GO:0004519">
    <property type="term" value="F:endonuclease activity"/>
    <property type="evidence" value="ECO:0007669"/>
    <property type="project" value="UniProtKB-KW"/>
</dbReference>
<accession>A0ABX7F6F4</accession>
<keyword evidence="3" id="KW-0378">Hydrolase</keyword>
<dbReference type="Pfam" id="PF03372">
    <property type="entry name" value="Exo_endo_phos"/>
    <property type="match status" value="1"/>
</dbReference>
<protein>
    <submittedName>
        <fullName evidence="3">Endonuclease</fullName>
    </submittedName>
</protein>
<gene>
    <name evidence="3" type="ORF">GQA70_07170</name>
</gene>
<evidence type="ECO:0000313" key="3">
    <source>
        <dbReference type="EMBL" id="QRF66111.1"/>
    </source>
</evidence>
<feature type="domain" description="Endonuclease/exonuclease/phosphatase" evidence="2">
    <location>
        <begin position="105"/>
        <end position="284"/>
    </location>
</feature>
<dbReference type="InterPro" id="IPR036691">
    <property type="entry name" value="Endo/exonu/phosph_ase_sf"/>
</dbReference>
<dbReference type="EMBL" id="CP047166">
    <property type="protein sequence ID" value="QRF66111.1"/>
    <property type="molecule type" value="Genomic_DNA"/>
</dbReference>
<keyword evidence="4" id="KW-1185">Reference proteome</keyword>
<organism evidence="3 4">
    <name type="scientific">Ponticoccus alexandrii</name>
    <dbReference type="NCBI Taxonomy" id="1943633"/>
    <lineage>
        <taxon>Bacteria</taxon>
        <taxon>Pseudomonadati</taxon>
        <taxon>Pseudomonadota</taxon>
        <taxon>Alphaproteobacteria</taxon>
        <taxon>Rhodobacterales</taxon>
        <taxon>Roseobacteraceae</taxon>
        <taxon>Ponticoccus</taxon>
    </lineage>
</organism>
<evidence type="ECO:0000259" key="2">
    <source>
        <dbReference type="Pfam" id="PF03372"/>
    </source>
</evidence>
<keyword evidence="1" id="KW-0472">Membrane</keyword>
<feature type="transmembrane region" description="Helical" evidence="1">
    <location>
        <begin position="37"/>
        <end position="55"/>
    </location>
</feature>
<evidence type="ECO:0000256" key="1">
    <source>
        <dbReference type="SAM" id="Phobius"/>
    </source>
</evidence>
<keyword evidence="3" id="KW-0540">Nuclease</keyword>